<name>A0A0A9B8G1_ARUDO</name>
<accession>A0A0A9B8G1</accession>
<dbReference type="AlphaFoldDB" id="A0A0A9B8G1"/>
<proteinExistence type="predicted"/>
<reference evidence="1" key="2">
    <citation type="journal article" date="2015" name="Data Brief">
        <title>Shoot transcriptome of the giant reed, Arundo donax.</title>
        <authorList>
            <person name="Barrero R.A."/>
            <person name="Guerrero F.D."/>
            <person name="Moolhuijzen P."/>
            <person name="Goolsby J.A."/>
            <person name="Tidwell J."/>
            <person name="Bellgard S.E."/>
            <person name="Bellgard M.I."/>
        </authorList>
    </citation>
    <scope>NUCLEOTIDE SEQUENCE</scope>
    <source>
        <tissue evidence="1">Shoot tissue taken approximately 20 cm above the soil surface</tissue>
    </source>
</reference>
<evidence type="ECO:0000313" key="1">
    <source>
        <dbReference type="EMBL" id="JAD55572.1"/>
    </source>
</evidence>
<dbReference type="EMBL" id="GBRH01242323">
    <property type="protein sequence ID" value="JAD55572.1"/>
    <property type="molecule type" value="Transcribed_RNA"/>
</dbReference>
<organism evidence="1">
    <name type="scientific">Arundo donax</name>
    <name type="common">Giant reed</name>
    <name type="synonym">Donax arundinaceus</name>
    <dbReference type="NCBI Taxonomy" id="35708"/>
    <lineage>
        <taxon>Eukaryota</taxon>
        <taxon>Viridiplantae</taxon>
        <taxon>Streptophyta</taxon>
        <taxon>Embryophyta</taxon>
        <taxon>Tracheophyta</taxon>
        <taxon>Spermatophyta</taxon>
        <taxon>Magnoliopsida</taxon>
        <taxon>Liliopsida</taxon>
        <taxon>Poales</taxon>
        <taxon>Poaceae</taxon>
        <taxon>PACMAD clade</taxon>
        <taxon>Arundinoideae</taxon>
        <taxon>Arundineae</taxon>
        <taxon>Arundo</taxon>
    </lineage>
</organism>
<sequence>MKIVDLDKIYNLVVDNFFI</sequence>
<protein>
    <submittedName>
        <fullName evidence="1">Uncharacterized protein</fullName>
    </submittedName>
</protein>
<reference evidence="1" key="1">
    <citation type="submission" date="2014-09" db="EMBL/GenBank/DDBJ databases">
        <authorList>
            <person name="Magalhaes I.L.F."/>
            <person name="Oliveira U."/>
            <person name="Santos F.R."/>
            <person name="Vidigal T.H.D.A."/>
            <person name="Brescovit A.D."/>
            <person name="Santos A.J."/>
        </authorList>
    </citation>
    <scope>NUCLEOTIDE SEQUENCE</scope>
    <source>
        <tissue evidence="1">Shoot tissue taken approximately 20 cm above the soil surface</tissue>
    </source>
</reference>